<dbReference type="AlphaFoldDB" id="A0A7S1Y5N9"/>
<gene>
    <name evidence="3" type="ORF">GOCE00092_LOCUS10460</name>
</gene>
<protein>
    <recommendedName>
        <fullName evidence="4">Transmembrane protein</fullName>
    </recommendedName>
</protein>
<reference evidence="3" key="1">
    <citation type="submission" date="2021-01" db="EMBL/GenBank/DDBJ databases">
        <authorList>
            <person name="Corre E."/>
            <person name="Pelletier E."/>
            <person name="Niang G."/>
            <person name="Scheremetjew M."/>
            <person name="Finn R."/>
            <person name="Kale V."/>
            <person name="Holt S."/>
            <person name="Cochrane G."/>
            <person name="Meng A."/>
            <person name="Brown T."/>
            <person name="Cohen L."/>
        </authorList>
    </citation>
    <scope>NUCLEOTIDE SEQUENCE</scope>
    <source>
        <strain evidence="3">CCMP 410</strain>
    </source>
</reference>
<proteinExistence type="predicted"/>
<dbReference type="EMBL" id="HBGK01020500">
    <property type="protein sequence ID" value="CAD9281550.1"/>
    <property type="molecule type" value="Transcribed_RNA"/>
</dbReference>
<feature type="compositionally biased region" description="Basic and acidic residues" evidence="1">
    <location>
        <begin position="8"/>
        <end position="25"/>
    </location>
</feature>
<sequence>MIDCDGGEMMHDSRASATPEEKGNDDITTTRASLSSVGSDELHYDLEEGQTKPLLRRRRRIKERQQTGGTRNQFMFTTTDKEELRIAVNEIRSCWVFYVFGAVAWLCVLSDWWWWESDDPVGMFDLVYWVNMICGGAICLLLPLLSTTELLIDSDIFVAKVSLCCCVLRRKTVKRSDIVKIEVGQFQAGVSRAYYFRLYFVQVELVDGQKVFLDLGKLFREREDAEWLQAEIAAFLGDFEMEDESGDEISFESHILGFLSTSATRLKVARARQSKTVVGSLTATNT</sequence>
<keyword evidence="2" id="KW-1133">Transmembrane helix</keyword>
<evidence type="ECO:0008006" key="4">
    <source>
        <dbReference type="Google" id="ProtNLM"/>
    </source>
</evidence>
<feature type="transmembrane region" description="Helical" evidence="2">
    <location>
        <begin position="95"/>
        <end position="114"/>
    </location>
</feature>
<feature type="region of interest" description="Disordered" evidence="1">
    <location>
        <begin position="1"/>
        <end position="30"/>
    </location>
</feature>
<accession>A0A7S1Y5N9</accession>
<keyword evidence="2" id="KW-0472">Membrane</keyword>
<evidence type="ECO:0000256" key="2">
    <source>
        <dbReference type="SAM" id="Phobius"/>
    </source>
</evidence>
<name>A0A7S1Y5N9_9STRA</name>
<evidence type="ECO:0000256" key="1">
    <source>
        <dbReference type="SAM" id="MobiDB-lite"/>
    </source>
</evidence>
<evidence type="ECO:0000313" key="3">
    <source>
        <dbReference type="EMBL" id="CAD9281550.1"/>
    </source>
</evidence>
<feature type="transmembrane region" description="Helical" evidence="2">
    <location>
        <begin position="126"/>
        <end position="145"/>
    </location>
</feature>
<keyword evidence="2" id="KW-0812">Transmembrane</keyword>
<organism evidence="3">
    <name type="scientific">Grammatophora oceanica</name>
    <dbReference type="NCBI Taxonomy" id="210454"/>
    <lineage>
        <taxon>Eukaryota</taxon>
        <taxon>Sar</taxon>
        <taxon>Stramenopiles</taxon>
        <taxon>Ochrophyta</taxon>
        <taxon>Bacillariophyta</taxon>
        <taxon>Fragilariophyceae</taxon>
        <taxon>Fragilariophycidae</taxon>
        <taxon>Rhabdonematales</taxon>
        <taxon>Grammatophoraceae</taxon>
        <taxon>Grammatophora</taxon>
    </lineage>
</organism>